<dbReference type="PANTHER" id="PTHR43861:SF6">
    <property type="entry name" value="METHYLTRANSFERASE TYPE 11"/>
    <property type="match status" value="1"/>
</dbReference>
<dbReference type="Proteomes" id="UP001166585">
    <property type="component" value="Unassembled WGS sequence"/>
</dbReference>
<organism evidence="1 2">
    <name type="scientific">Ancylobacter radicis</name>
    <dbReference type="NCBI Taxonomy" id="2836179"/>
    <lineage>
        <taxon>Bacteria</taxon>
        <taxon>Pseudomonadati</taxon>
        <taxon>Pseudomonadota</taxon>
        <taxon>Alphaproteobacteria</taxon>
        <taxon>Hyphomicrobiales</taxon>
        <taxon>Xanthobacteraceae</taxon>
        <taxon>Ancylobacter</taxon>
    </lineage>
</organism>
<keyword evidence="1" id="KW-0489">Methyltransferase</keyword>
<dbReference type="RefSeq" id="WP_213753842.1">
    <property type="nucleotide sequence ID" value="NZ_JAHCQH010000012.1"/>
</dbReference>
<dbReference type="GO" id="GO:0008168">
    <property type="term" value="F:methyltransferase activity"/>
    <property type="evidence" value="ECO:0007669"/>
    <property type="project" value="UniProtKB-KW"/>
</dbReference>
<evidence type="ECO:0000313" key="1">
    <source>
        <dbReference type="EMBL" id="MBS9475983.1"/>
    </source>
</evidence>
<evidence type="ECO:0000313" key="2">
    <source>
        <dbReference type="Proteomes" id="UP001166585"/>
    </source>
</evidence>
<dbReference type="EMBL" id="JAHCQH010000012">
    <property type="protein sequence ID" value="MBS9475983.1"/>
    <property type="molecule type" value="Genomic_DNA"/>
</dbReference>
<dbReference type="GO" id="GO:0032259">
    <property type="term" value="P:methylation"/>
    <property type="evidence" value="ECO:0007669"/>
    <property type="project" value="UniProtKB-KW"/>
</dbReference>
<dbReference type="Gene3D" id="3.40.50.150">
    <property type="entry name" value="Vaccinia Virus protein VP39"/>
    <property type="match status" value="1"/>
</dbReference>
<dbReference type="InterPro" id="IPR029063">
    <property type="entry name" value="SAM-dependent_MTases_sf"/>
</dbReference>
<proteinExistence type="predicted"/>
<sequence>MTNFHCIICHDSASPTEVIDHIKGDASGTLTAVRCRACGHIQLNPPEYSLDFYEENGQVNNVLRMYGTPMNVLVEHSWIEARRRVQRFAQHGIALRRDDRPLRVLDIGGGYGFFGAELMRAVPGIDVTVVEPSSSRVEMGKGYLKDAGDGTPVPEFLVEIVDEDFAARHAGAFDIVTLWHVLEHLTDPVDLLRNTARLIREDGVICVEVPNVDDDLQALSPSFRERSFMAEHISYFSRHTLENVARRAGDFRHVGVHGYQRYGIFNYFHWIHFNKPQGANPDLFEGTDRWWLETTWRAAREAAVTSDALFMIMKR</sequence>
<dbReference type="CDD" id="cd02440">
    <property type="entry name" value="AdoMet_MTases"/>
    <property type="match status" value="1"/>
</dbReference>
<accession>A0ABS5R2V6</accession>
<reference evidence="1" key="1">
    <citation type="submission" date="2021-05" db="EMBL/GenBank/DDBJ databases">
        <authorList>
            <person name="Sun Q."/>
            <person name="Inoue M."/>
        </authorList>
    </citation>
    <scope>NUCLEOTIDE SEQUENCE</scope>
    <source>
        <strain evidence="1">VKM B-3255</strain>
    </source>
</reference>
<dbReference type="Pfam" id="PF13489">
    <property type="entry name" value="Methyltransf_23"/>
    <property type="match status" value="1"/>
</dbReference>
<gene>
    <name evidence="1" type="ORF">KIP89_02565</name>
</gene>
<comment type="caution">
    <text evidence="1">The sequence shown here is derived from an EMBL/GenBank/DDBJ whole genome shotgun (WGS) entry which is preliminary data.</text>
</comment>
<keyword evidence="1" id="KW-0808">Transferase</keyword>
<keyword evidence="2" id="KW-1185">Reference proteome</keyword>
<dbReference type="SUPFAM" id="SSF53335">
    <property type="entry name" value="S-adenosyl-L-methionine-dependent methyltransferases"/>
    <property type="match status" value="1"/>
</dbReference>
<dbReference type="PANTHER" id="PTHR43861">
    <property type="entry name" value="TRANS-ACONITATE 2-METHYLTRANSFERASE-RELATED"/>
    <property type="match status" value="1"/>
</dbReference>
<name>A0ABS5R2V6_9HYPH</name>
<protein>
    <submittedName>
        <fullName evidence="1">Class I SAM-dependent methyltransferase</fullName>
    </submittedName>
</protein>